<organism evidence="1 2">
    <name type="scientific">Clytia hemisphaerica</name>
    <dbReference type="NCBI Taxonomy" id="252671"/>
    <lineage>
        <taxon>Eukaryota</taxon>
        <taxon>Metazoa</taxon>
        <taxon>Cnidaria</taxon>
        <taxon>Hydrozoa</taxon>
        <taxon>Hydroidolina</taxon>
        <taxon>Leptothecata</taxon>
        <taxon>Obeliida</taxon>
        <taxon>Clytiidae</taxon>
        <taxon>Clytia</taxon>
    </lineage>
</organism>
<dbReference type="GeneID" id="136801932"/>
<dbReference type="EnsemblMetazoa" id="CLYHEMT007256.1">
    <property type="protein sequence ID" value="CLYHEMP007256.1"/>
    <property type="gene ID" value="CLYHEMG007256"/>
</dbReference>
<evidence type="ECO:0000313" key="1">
    <source>
        <dbReference type="EnsemblMetazoa" id="CLYHEMP007256.1"/>
    </source>
</evidence>
<accession>A0A7M5V454</accession>
<keyword evidence="2" id="KW-1185">Reference proteome</keyword>
<dbReference type="Proteomes" id="UP000594262">
    <property type="component" value="Unplaced"/>
</dbReference>
<evidence type="ECO:0000313" key="2">
    <source>
        <dbReference type="Proteomes" id="UP000594262"/>
    </source>
</evidence>
<sequence>MMDNNDLVDSEDSDDYYDDEYQTEMNSDAESESELGFSTMENLAVLLDSIKDKSTSDDTLGKIKAEISSTLLQASKTRRRYFGFLLENSYDLAKFEEGSSMLKGNDKLIWNMVKAANKDFFSEDQFTFYLTMIYRKKTGKLDFRRRRVHGEKDYNYVYKTGLDVGIRMHDGQRFDFNGLPFDVMDDLIGYNTKGSFSWGEADKSTNDSNENFDADNSPELYSKTIILAIPKKHHFSSLCRSQKPNQCIKYLLEETDLKSPELTEHINTLLKVFPVKSYQGDSKVINGTGNLLLKAGDVQKNISFLKQIFKFVEKKKRKKDVFVFQEGTEKVIGELMKSISWESIRESVENAITLTEPLQYKSWMDVASIADNSDLANIIIELSHAQLYDDYIEVLLWEKIFHEVCKSKCLNERWFKTLLNDESIRIDFVISSKFAIEAIKSENKTLYPSISTLLRNTIKSTEDLIYIDEEILPGVLRDIFEVLFNYYDQFSSELKELVTCLLDKNYHFMVGKALLKLSVLNFPNPEGFEMVYEKSLDSFITECDEIEEEFEDELMDAIKIFIQRNIVNSTLFIKLFKFVCKTMGESCISDIIIKIMEQCSISEKNSSIDFLEQLIQHYITLIKNDRYVDSEMMASLLIVLLKTKEESLSKYLKDLVESKPISEKILVSQTTLSSIFSVTNQKSFSGFTASKYFRVILTSYVNIINTKPTKSNQLPTPDTYKSVLIYLVTNCDWPSSIELLRILLDSEFYKKDFDISMFCLSQLKCRNTEPYKMFLKSTVDALNAYLNDEEDSKDVPDFIYQHILKFVRILFKNDCFTDILLYLLSSEAFQANGKIDSVAMKDYSSLLQRLISDLKRDFNTDKPYGQLMLIRVQNLEFKSVKPKLTWKQPTSDIFQNHLLVNDFLRSERDTFIYRDAFTTTEDARRWVRSYSFDRIFTAVIRNNNGVVEVLLQKHQEQYEKEKKYYFKNMAELHRLKRKLKLHFPELYIQHNNKRLLQNDCSGVP</sequence>
<name>A0A7M5V454_9CNID</name>
<protein>
    <submittedName>
        <fullName evidence="1">Uncharacterized protein</fullName>
    </submittedName>
</protein>
<reference evidence="1" key="1">
    <citation type="submission" date="2021-01" db="UniProtKB">
        <authorList>
            <consortium name="EnsemblMetazoa"/>
        </authorList>
    </citation>
    <scope>IDENTIFICATION</scope>
</reference>
<dbReference type="AlphaFoldDB" id="A0A7M5V454"/>
<dbReference type="RefSeq" id="XP_066914726.1">
    <property type="nucleotide sequence ID" value="XM_067058625.1"/>
</dbReference>
<proteinExistence type="predicted"/>
<dbReference type="OrthoDB" id="6353950at2759"/>